<feature type="repeat" description="Solcar" evidence="8">
    <location>
        <begin position="7"/>
        <end position="115"/>
    </location>
</feature>
<evidence type="ECO:0000256" key="9">
    <source>
        <dbReference type="RuleBase" id="RU000488"/>
    </source>
</evidence>
<keyword evidence="7 8" id="KW-0472">Membrane</keyword>
<dbReference type="Pfam" id="PF00153">
    <property type="entry name" value="Mito_carr"/>
    <property type="match status" value="1"/>
</dbReference>
<comment type="caution">
    <text evidence="11">The sequence shown here is derived from an EMBL/GenBank/DDBJ whole genome shotgun (WGS) entry which is preliminary data.</text>
</comment>
<evidence type="ECO:0000256" key="8">
    <source>
        <dbReference type="PROSITE-ProRule" id="PRU00282"/>
    </source>
</evidence>
<keyword evidence="4 8" id="KW-0812">Transmembrane</keyword>
<dbReference type="InterPro" id="IPR018108">
    <property type="entry name" value="MCP_transmembrane"/>
</dbReference>
<accession>A0A074RSL1</accession>
<evidence type="ECO:0000313" key="12">
    <source>
        <dbReference type="Proteomes" id="UP000027456"/>
    </source>
</evidence>
<dbReference type="GO" id="GO:0055085">
    <property type="term" value="P:transmembrane transport"/>
    <property type="evidence" value="ECO:0007669"/>
    <property type="project" value="InterPro"/>
</dbReference>
<reference evidence="11 12" key="1">
    <citation type="submission" date="2013-12" db="EMBL/GenBank/DDBJ databases">
        <authorList>
            <person name="Cubeta M."/>
            <person name="Pakala S."/>
            <person name="Fedorova N."/>
            <person name="Thomas E."/>
            <person name="Dean R."/>
            <person name="Jabaji S."/>
            <person name="Neate S."/>
            <person name="Toda T."/>
            <person name="Tavantzis S."/>
            <person name="Vilgalys R."/>
            <person name="Bharathan N."/>
            <person name="Pakala S."/>
            <person name="Losada L.S."/>
            <person name="Zafar N."/>
            <person name="Nierman W."/>
        </authorList>
    </citation>
    <scope>NUCLEOTIDE SEQUENCE [LARGE SCALE GENOMIC DNA]</scope>
    <source>
        <strain evidence="11 12">123E</strain>
    </source>
</reference>
<evidence type="ECO:0000256" key="2">
    <source>
        <dbReference type="ARBA" id="ARBA00006375"/>
    </source>
</evidence>
<protein>
    <submittedName>
        <fullName evidence="11">Carrier protein</fullName>
    </submittedName>
</protein>
<dbReference type="EMBL" id="AZST01000315">
    <property type="protein sequence ID" value="KEP49849.1"/>
    <property type="molecule type" value="Genomic_DNA"/>
</dbReference>
<dbReference type="STRING" id="1423351.A0A074RSL1"/>
<keyword evidence="12" id="KW-1185">Reference proteome</keyword>
<dbReference type="InterPro" id="IPR023395">
    <property type="entry name" value="MCP_dom_sf"/>
</dbReference>
<feature type="transmembrane region" description="Helical" evidence="10">
    <location>
        <begin position="231"/>
        <end position="250"/>
    </location>
</feature>
<dbReference type="OrthoDB" id="21292at2759"/>
<dbReference type="Proteomes" id="UP000027456">
    <property type="component" value="Unassembled WGS sequence"/>
</dbReference>
<dbReference type="InterPro" id="IPR044712">
    <property type="entry name" value="SLC25A32-like"/>
</dbReference>
<keyword evidence="5" id="KW-0677">Repeat</keyword>
<dbReference type="PROSITE" id="PS50920">
    <property type="entry name" value="SOLCAR"/>
    <property type="match status" value="1"/>
</dbReference>
<evidence type="ECO:0000256" key="4">
    <source>
        <dbReference type="ARBA" id="ARBA00022692"/>
    </source>
</evidence>
<evidence type="ECO:0000256" key="5">
    <source>
        <dbReference type="ARBA" id="ARBA00022737"/>
    </source>
</evidence>
<dbReference type="Gene3D" id="1.50.40.10">
    <property type="entry name" value="Mitochondrial carrier domain"/>
    <property type="match status" value="1"/>
</dbReference>
<evidence type="ECO:0000256" key="6">
    <source>
        <dbReference type="ARBA" id="ARBA00022989"/>
    </source>
</evidence>
<dbReference type="SUPFAM" id="SSF103506">
    <property type="entry name" value="Mitochondrial carrier"/>
    <property type="match status" value="2"/>
</dbReference>
<evidence type="ECO:0000313" key="11">
    <source>
        <dbReference type="EMBL" id="KEP49849.1"/>
    </source>
</evidence>
<feature type="transmembrane region" description="Helical" evidence="10">
    <location>
        <begin position="131"/>
        <end position="149"/>
    </location>
</feature>
<keyword evidence="3 9" id="KW-0813">Transport</keyword>
<keyword evidence="6 10" id="KW-1133">Transmembrane helix</keyword>
<sequence>MINILKALLFLLFMLGPIALGIFIIVPISGAIVRLRASYSPKGLQLDQGDDTNESSHVTPEASVGPAVISLFNVVYRTYRLEGWPGFYKGFMPAFVSTVLYTLWAILTIPQHPQYIPRCSMHAPATDISRALLYGFGTLVVSIPYEILFNRAVCTPHRLPWFKPMQALRIILTPYEIRKPWMLYFTPGLLHYSKSHCQLLIMSQLRNLSSPIGSGEQNWRTKFLSRSQIEILFLFIICSTVILCPLEVFATRLSIQRNQSKVHPTTDNTVEPPVEYIGEEEDVITLRSEEDPYTGLVDCAQRMVREEGVGSVFRAWWLTMIGVTLGAFS</sequence>
<dbReference type="GO" id="GO:0016020">
    <property type="term" value="C:membrane"/>
    <property type="evidence" value="ECO:0007669"/>
    <property type="project" value="UniProtKB-SubCell"/>
</dbReference>
<name>A0A074RSL1_9AGAM</name>
<feature type="transmembrane region" description="Helical" evidence="10">
    <location>
        <begin position="7"/>
        <end position="33"/>
    </location>
</feature>
<evidence type="ECO:0000256" key="7">
    <source>
        <dbReference type="ARBA" id="ARBA00023136"/>
    </source>
</evidence>
<comment type="similarity">
    <text evidence="2 9">Belongs to the mitochondrial carrier (TC 2.A.29) family.</text>
</comment>
<feature type="transmembrane region" description="Helical" evidence="10">
    <location>
        <begin position="90"/>
        <end position="110"/>
    </location>
</feature>
<evidence type="ECO:0000256" key="1">
    <source>
        <dbReference type="ARBA" id="ARBA00004141"/>
    </source>
</evidence>
<evidence type="ECO:0000256" key="10">
    <source>
        <dbReference type="SAM" id="Phobius"/>
    </source>
</evidence>
<organism evidence="11 12">
    <name type="scientific">Rhizoctonia solani 123E</name>
    <dbReference type="NCBI Taxonomy" id="1423351"/>
    <lineage>
        <taxon>Eukaryota</taxon>
        <taxon>Fungi</taxon>
        <taxon>Dikarya</taxon>
        <taxon>Basidiomycota</taxon>
        <taxon>Agaricomycotina</taxon>
        <taxon>Agaricomycetes</taxon>
        <taxon>Cantharellales</taxon>
        <taxon>Ceratobasidiaceae</taxon>
        <taxon>Rhizoctonia</taxon>
    </lineage>
</organism>
<comment type="subcellular location">
    <subcellularLocation>
        <location evidence="1">Membrane</location>
        <topology evidence="1">Multi-pass membrane protein</topology>
    </subcellularLocation>
</comment>
<proteinExistence type="inferred from homology"/>
<dbReference type="AlphaFoldDB" id="A0A074RSL1"/>
<dbReference type="HOGENOM" id="CLU_044884_0_0_1"/>
<gene>
    <name evidence="11" type="ORF">V565_091790</name>
</gene>
<dbReference type="PANTHER" id="PTHR45683">
    <property type="entry name" value="MITOCHONDRIAL NICOTINAMIDE ADENINE DINUCLEOTIDE TRANSPORTER 1-RELATED-RELATED"/>
    <property type="match status" value="1"/>
</dbReference>
<dbReference type="GO" id="GO:0006862">
    <property type="term" value="P:nucleotide transport"/>
    <property type="evidence" value="ECO:0007669"/>
    <property type="project" value="InterPro"/>
</dbReference>
<evidence type="ECO:0000256" key="3">
    <source>
        <dbReference type="ARBA" id="ARBA00022448"/>
    </source>
</evidence>